<accession>A0A1F6DDP0</accession>
<comment type="similarity">
    <text evidence="2">Belongs to the MsrB Met sulfoxide reductase family.</text>
</comment>
<organism evidence="9 10">
    <name type="scientific">Candidatus Kaiserbacteria bacterium RIFCSPHIGHO2_02_FULL_50_50</name>
    <dbReference type="NCBI Taxonomy" id="1798492"/>
    <lineage>
        <taxon>Bacteria</taxon>
        <taxon>Candidatus Kaiseribacteriota</taxon>
    </lineage>
</organism>
<dbReference type="PANTHER" id="PTHR10173">
    <property type="entry name" value="METHIONINE SULFOXIDE REDUCTASE"/>
    <property type="match status" value="1"/>
</dbReference>
<keyword evidence="6" id="KW-0560">Oxidoreductase</keyword>
<dbReference type="GO" id="GO:0005737">
    <property type="term" value="C:cytoplasm"/>
    <property type="evidence" value="ECO:0007669"/>
    <property type="project" value="TreeGrafter"/>
</dbReference>
<evidence type="ECO:0000313" key="9">
    <source>
        <dbReference type="EMBL" id="OGG59553.1"/>
    </source>
</evidence>
<dbReference type="FunFam" id="2.170.150.20:FF:000001">
    <property type="entry name" value="Peptide methionine sulfoxide reductase MsrB"/>
    <property type="match status" value="1"/>
</dbReference>
<dbReference type="GO" id="GO:0006979">
    <property type="term" value="P:response to oxidative stress"/>
    <property type="evidence" value="ECO:0007669"/>
    <property type="project" value="InterPro"/>
</dbReference>
<feature type="domain" description="MsrB" evidence="8">
    <location>
        <begin position="3"/>
        <end position="126"/>
    </location>
</feature>
<comment type="catalytic activity">
    <reaction evidence="7">
        <text>L-methionyl-[protein] + [thioredoxin]-disulfide + H2O = L-methionyl-(R)-S-oxide-[protein] + [thioredoxin]-dithiol</text>
        <dbReference type="Rhea" id="RHEA:24164"/>
        <dbReference type="Rhea" id="RHEA-COMP:10698"/>
        <dbReference type="Rhea" id="RHEA-COMP:10700"/>
        <dbReference type="Rhea" id="RHEA-COMP:12313"/>
        <dbReference type="Rhea" id="RHEA-COMP:12314"/>
        <dbReference type="ChEBI" id="CHEBI:15377"/>
        <dbReference type="ChEBI" id="CHEBI:16044"/>
        <dbReference type="ChEBI" id="CHEBI:29950"/>
        <dbReference type="ChEBI" id="CHEBI:45764"/>
        <dbReference type="ChEBI" id="CHEBI:50058"/>
        <dbReference type="EC" id="1.8.4.12"/>
    </reaction>
</comment>
<evidence type="ECO:0000256" key="3">
    <source>
        <dbReference type="ARBA" id="ARBA00012499"/>
    </source>
</evidence>
<evidence type="ECO:0000256" key="6">
    <source>
        <dbReference type="ARBA" id="ARBA00023002"/>
    </source>
</evidence>
<evidence type="ECO:0000256" key="7">
    <source>
        <dbReference type="ARBA" id="ARBA00048488"/>
    </source>
</evidence>
<gene>
    <name evidence="9" type="ORF">A3C89_01170</name>
</gene>
<evidence type="ECO:0000313" key="10">
    <source>
        <dbReference type="Proteomes" id="UP000178794"/>
    </source>
</evidence>
<name>A0A1F6DDP0_9BACT</name>
<dbReference type="GO" id="GO:0033743">
    <property type="term" value="F:peptide-methionine (R)-S-oxide reductase activity"/>
    <property type="evidence" value="ECO:0007669"/>
    <property type="project" value="UniProtKB-EC"/>
</dbReference>
<dbReference type="EMBL" id="MFLF01000014">
    <property type="protein sequence ID" value="OGG59553.1"/>
    <property type="molecule type" value="Genomic_DNA"/>
</dbReference>
<protein>
    <recommendedName>
        <fullName evidence="3">peptide-methionine (R)-S-oxide reductase</fullName>
        <ecNumber evidence="3">1.8.4.12</ecNumber>
    </recommendedName>
</protein>
<dbReference type="InterPro" id="IPR028427">
    <property type="entry name" value="Met_Sox_Rdtase_MsrB"/>
</dbReference>
<comment type="cofactor">
    <cofactor evidence="1">
        <name>Zn(2+)</name>
        <dbReference type="ChEBI" id="CHEBI:29105"/>
    </cofactor>
</comment>
<dbReference type="PANTHER" id="PTHR10173:SF52">
    <property type="entry name" value="METHIONINE-R-SULFOXIDE REDUCTASE B1"/>
    <property type="match status" value="1"/>
</dbReference>
<dbReference type="GO" id="GO:0030091">
    <property type="term" value="P:protein repair"/>
    <property type="evidence" value="ECO:0007669"/>
    <property type="project" value="InterPro"/>
</dbReference>
<proteinExistence type="inferred from homology"/>
<dbReference type="PROSITE" id="PS51790">
    <property type="entry name" value="MSRB"/>
    <property type="match status" value="1"/>
</dbReference>
<dbReference type="InterPro" id="IPR011057">
    <property type="entry name" value="Mss4-like_sf"/>
</dbReference>
<evidence type="ECO:0000256" key="5">
    <source>
        <dbReference type="ARBA" id="ARBA00022833"/>
    </source>
</evidence>
<dbReference type="NCBIfam" id="TIGR00357">
    <property type="entry name" value="peptide-methionine (R)-S-oxide reductase MsrB"/>
    <property type="match status" value="1"/>
</dbReference>
<evidence type="ECO:0000256" key="2">
    <source>
        <dbReference type="ARBA" id="ARBA00007174"/>
    </source>
</evidence>
<evidence type="ECO:0000259" key="8">
    <source>
        <dbReference type="PROSITE" id="PS51790"/>
    </source>
</evidence>
<dbReference type="InterPro" id="IPR002579">
    <property type="entry name" value="Met_Sox_Rdtase_MsrB_dom"/>
</dbReference>
<keyword evidence="5" id="KW-0862">Zinc</keyword>
<dbReference type="STRING" id="1798492.A3C89_01170"/>
<evidence type="ECO:0000256" key="4">
    <source>
        <dbReference type="ARBA" id="ARBA00022723"/>
    </source>
</evidence>
<keyword evidence="4" id="KW-0479">Metal-binding</keyword>
<evidence type="ECO:0000256" key="1">
    <source>
        <dbReference type="ARBA" id="ARBA00001947"/>
    </source>
</evidence>
<dbReference type="GO" id="GO:0046872">
    <property type="term" value="F:metal ion binding"/>
    <property type="evidence" value="ECO:0007669"/>
    <property type="project" value="UniProtKB-KW"/>
</dbReference>
<dbReference type="EC" id="1.8.4.12" evidence="3"/>
<comment type="caution">
    <text evidence="9">The sequence shown here is derived from an EMBL/GenBank/DDBJ whole genome shotgun (WGS) entry which is preliminary data.</text>
</comment>
<dbReference type="Gene3D" id="2.170.150.20">
    <property type="entry name" value="Peptide methionine sulfoxide reductase"/>
    <property type="match status" value="1"/>
</dbReference>
<dbReference type="SUPFAM" id="SSF51316">
    <property type="entry name" value="Mss4-like"/>
    <property type="match status" value="1"/>
</dbReference>
<sequence>MKTDTQLELENPELYHIAREGGTERAFSGKYVDEKKDGMYHCAVCGAPLFSSDTKFDSGTGWPSFTDPAVKDAVTLHDDTKFGIRRTEVRCATCGAHLGHVFPDGPMKGDKVCDRYCINSTSLELK</sequence>
<dbReference type="Proteomes" id="UP000178794">
    <property type="component" value="Unassembled WGS sequence"/>
</dbReference>
<dbReference type="Pfam" id="PF01641">
    <property type="entry name" value="SelR"/>
    <property type="match status" value="1"/>
</dbReference>
<dbReference type="AlphaFoldDB" id="A0A1F6DDP0"/>
<reference evidence="9 10" key="1">
    <citation type="journal article" date="2016" name="Nat. Commun.">
        <title>Thousands of microbial genomes shed light on interconnected biogeochemical processes in an aquifer system.</title>
        <authorList>
            <person name="Anantharaman K."/>
            <person name="Brown C.T."/>
            <person name="Hug L.A."/>
            <person name="Sharon I."/>
            <person name="Castelle C.J."/>
            <person name="Probst A.J."/>
            <person name="Thomas B.C."/>
            <person name="Singh A."/>
            <person name="Wilkins M.J."/>
            <person name="Karaoz U."/>
            <person name="Brodie E.L."/>
            <person name="Williams K.H."/>
            <person name="Hubbard S.S."/>
            <person name="Banfield J.F."/>
        </authorList>
    </citation>
    <scope>NUCLEOTIDE SEQUENCE [LARGE SCALE GENOMIC DNA]</scope>
</reference>